<dbReference type="AlphaFoldDB" id="A0A645GRD0"/>
<dbReference type="EMBL" id="VSSQ01078668">
    <property type="protein sequence ID" value="MPN28389.1"/>
    <property type="molecule type" value="Genomic_DNA"/>
</dbReference>
<sequence>MDPINTLKRGFSITRFNETAITDSDTVSIGDDLEITLFKGKINANINSKK</sequence>
<protein>
    <submittedName>
        <fullName evidence="1">Uncharacterized protein</fullName>
    </submittedName>
</protein>
<evidence type="ECO:0000313" key="1">
    <source>
        <dbReference type="EMBL" id="MPN28389.1"/>
    </source>
</evidence>
<proteinExistence type="predicted"/>
<comment type="caution">
    <text evidence="1">The sequence shown here is derived from an EMBL/GenBank/DDBJ whole genome shotgun (WGS) entry which is preliminary data.</text>
</comment>
<name>A0A645GRD0_9ZZZZ</name>
<accession>A0A645GRD0</accession>
<reference evidence="1" key="1">
    <citation type="submission" date="2019-08" db="EMBL/GenBank/DDBJ databases">
        <authorList>
            <person name="Kucharzyk K."/>
            <person name="Murdoch R.W."/>
            <person name="Higgins S."/>
            <person name="Loffler F."/>
        </authorList>
    </citation>
    <scope>NUCLEOTIDE SEQUENCE</scope>
</reference>
<gene>
    <name evidence="1" type="ORF">SDC9_175830</name>
</gene>
<organism evidence="1">
    <name type="scientific">bioreactor metagenome</name>
    <dbReference type="NCBI Taxonomy" id="1076179"/>
    <lineage>
        <taxon>unclassified sequences</taxon>
        <taxon>metagenomes</taxon>
        <taxon>ecological metagenomes</taxon>
    </lineage>
</organism>